<gene>
    <name evidence="6" type="ORF">AB5J51_18570</name>
</gene>
<protein>
    <submittedName>
        <fullName evidence="6">LamG-like jellyroll fold domain-containing protein</fullName>
    </submittedName>
</protein>
<feature type="compositionally biased region" description="Low complexity" evidence="3">
    <location>
        <begin position="170"/>
        <end position="189"/>
    </location>
</feature>
<accession>A0AB39Y3Q8</accession>
<sequence>MTDGTNPPSNPQPEPAPGNGGCGFPPVPPAPAAGYGYPPGTPAPGGGGSFGPPPGVPADGGGYGYGYPQPGAQPGPYQQAPAAAPQPWAQGLPDMGGSAAPGPGLPGPFVPPSDQPDWEAMADRSAAEKRRKRLWMIGAAVTVLALLAGGGTFLLLGDDKGEDEAKNDTPSPSVSASPSPSGSKSKAPVDNTPTVKDDPTQIRDRSGKAPLKMGPDAGVFPIEKRFEIRTKGNENSYAESAKGVVDTSKSFTVSAHVWNRAPKGRQIAVSQGNEKSFSFELGLDQVNGKPTWVFRVQTGDQGAEATAVTVTGESPKMEKTFSTLTGTYDAERKQIALYVNGKKTGEAPVPGVFQAQGPLQLARSRHEDKWTAPWSGAMETVQTYDVVLSPAQIDTLKPGRVDAKTKPTGSWLLY</sequence>
<keyword evidence="4" id="KW-0472">Membrane</keyword>
<feature type="compositionally biased region" description="Low complexity" evidence="3">
    <location>
        <begin position="66"/>
        <end position="102"/>
    </location>
</feature>
<feature type="region of interest" description="Disordered" evidence="3">
    <location>
        <begin position="161"/>
        <end position="216"/>
    </location>
</feature>
<feature type="domain" description="LamG-like jellyroll fold" evidence="5">
    <location>
        <begin position="249"/>
        <end position="391"/>
    </location>
</feature>
<evidence type="ECO:0000256" key="3">
    <source>
        <dbReference type="SAM" id="MobiDB-lite"/>
    </source>
</evidence>
<feature type="transmembrane region" description="Helical" evidence="4">
    <location>
        <begin position="134"/>
        <end position="156"/>
    </location>
</feature>
<evidence type="ECO:0000313" key="6">
    <source>
        <dbReference type="EMBL" id="XDV64800.1"/>
    </source>
</evidence>
<evidence type="ECO:0000256" key="1">
    <source>
        <dbReference type="ARBA" id="ARBA00022729"/>
    </source>
</evidence>
<reference evidence="6" key="1">
    <citation type="submission" date="2024-08" db="EMBL/GenBank/DDBJ databases">
        <authorList>
            <person name="Yu S.T."/>
        </authorList>
    </citation>
    <scope>NUCLEOTIDE SEQUENCE</scope>
    <source>
        <strain evidence="6">R33</strain>
    </source>
</reference>
<dbReference type="Gene3D" id="2.60.120.200">
    <property type="match status" value="1"/>
</dbReference>
<dbReference type="AlphaFoldDB" id="A0AB39Y3Q8"/>
<dbReference type="EMBL" id="CP165727">
    <property type="protein sequence ID" value="XDV64800.1"/>
    <property type="molecule type" value="Genomic_DNA"/>
</dbReference>
<organism evidence="6">
    <name type="scientific">Streptomyces sp. R33</name>
    <dbReference type="NCBI Taxonomy" id="3238629"/>
    <lineage>
        <taxon>Bacteria</taxon>
        <taxon>Bacillati</taxon>
        <taxon>Actinomycetota</taxon>
        <taxon>Actinomycetes</taxon>
        <taxon>Kitasatosporales</taxon>
        <taxon>Streptomycetaceae</taxon>
        <taxon>Streptomyces</taxon>
    </lineage>
</organism>
<dbReference type="RefSeq" id="WP_369778107.1">
    <property type="nucleotide sequence ID" value="NZ_CP165727.1"/>
</dbReference>
<dbReference type="InterPro" id="IPR013320">
    <property type="entry name" value="ConA-like_dom_sf"/>
</dbReference>
<evidence type="ECO:0000256" key="4">
    <source>
        <dbReference type="SAM" id="Phobius"/>
    </source>
</evidence>
<dbReference type="SUPFAM" id="SSF49899">
    <property type="entry name" value="Concanavalin A-like lectins/glucanases"/>
    <property type="match status" value="1"/>
</dbReference>
<keyword evidence="4" id="KW-0812">Transmembrane</keyword>
<feature type="compositionally biased region" description="Pro residues" evidence="3">
    <location>
        <begin position="103"/>
        <end position="114"/>
    </location>
</feature>
<dbReference type="InterPro" id="IPR006558">
    <property type="entry name" value="LamG-like"/>
</dbReference>
<name>A0AB39Y3Q8_9ACTN</name>
<feature type="compositionally biased region" description="Basic and acidic residues" evidence="3">
    <location>
        <begin position="195"/>
        <end position="207"/>
    </location>
</feature>
<proteinExistence type="predicted"/>
<evidence type="ECO:0000256" key="2">
    <source>
        <dbReference type="ARBA" id="ARBA00023157"/>
    </source>
</evidence>
<evidence type="ECO:0000259" key="5">
    <source>
        <dbReference type="SMART" id="SM00560"/>
    </source>
</evidence>
<dbReference type="Pfam" id="PF13385">
    <property type="entry name" value="Laminin_G_3"/>
    <property type="match status" value="1"/>
</dbReference>
<keyword evidence="4" id="KW-1133">Transmembrane helix</keyword>
<feature type="region of interest" description="Disordered" evidence="3">
    <location>
        <begin position="1"/>
        <end position="125"/>
    </location>
</feature>
<dbReference type="SMART" id="SM00560">
    <property type="entry name" value="LamGL"/>
    <property type="match status" value="1"/>
</dbReference>
<keyword evidence="2" id="KW-1015">Disulfide bond</keyword>
<keyword evidence="1" id="KW-0732">Signal</keyword>